<name>A0A0D0DL06_9AGAM</name>
<dbReference type="Pfam" id="PF00172">
    <property type="entry name" value="Zn_clus"/>
    <property type="match status" value="1"/>
</dbReference>
<evidence type="ECO:0000313" key="3">
    <source>
        <dbReference type="EMBL" id="KIK99247.1"/>
    </source>
</evidence>
<keyword evidence="1" id="KW-0539">Nucleus</keyword>
<dbReference type="InParanoid" id="A0A0D0DL06"/>
<dbReference type="GO" id="GO:0008270">
    <property type="term" value="F:zinc ion binding"/>
    <property type="evidence" value="ECO:0007669"/>
    <property type="project" value="InterPro"/>
</dbReference>
<dbReference type="EMBL" id="KN824865">
    <property type="protein sequence ID" value="KIK99247.1"/>
    <property type="molecule type" value="Genomic_DNA"/>
</dbReference>
<accession>A0A0D0DL06</accession>
<reference evidence="4" key="2">
    <citation type="submission" date="2015-01" db="EMBL/GenBank/DDBJ databases">
        <title>Evolutionary Origins and Diversification of the Mycorrhizal Mutualists.</title>
        <authorList>
            <consortium name="DOE Joint Genome Institute"/>
            <consortium name="Mycorrhizal Genomics Consortium"/>
            <person name="Kohler A."/>
            <person name="Kuo A."/>
            <person name="Nagy L.G."/>
            <person name="Floudas D."/>
            <person name="Copeland A."/>
            <person name="Barry K.W."/>
            <person name="Cichocki N."/>
            <person name="Veneault-Fourrey C."/>
            <person name="LaButti K."/>
            <person name="Lindquist E.A."/>
            <person name="Lipzen A."/>
            <person name="Lundell T."/>
            <person name="Morin E."/>
            <person name="Murat C."/>
            <person name="Riley R."/>
            <person name="Ohm R."/>
            <person name="Sun H."/>
            <person name="Tunlid A."/>
            <person name="Henrissat B."/>
            <person name="Grigoriev I.V."/>
            <person name="Hibbett D.S."/>
            <person name="Martin F."/>
        </authorList>
    </citation>
    <scope>NUCLEOTIDE SEQUENCE [LARGE SCALE GENOMIC DNA]</scope>
    <source>
        <strain evidence="4">Ve08.2h10</strain>
    </source>
</reference>
<gene>
    <name evidence="3" type="ORF">PAXRUDRAFT_30622</name>
</gene>
<proteinExistence type="predicted"/>
<dbReference type="InterPro" id="IPR001138">
    <property type="entry name" value="Zn2Cys6_DnaBD"/>
</dbReference>
<dbReference type="SMART" id="SM00066">
    <property type="entry name" value="GAL4"/>
    <property type="match status" value="1"/>
</dbReference>
<evidence type="ECO:0000313" key="4">
    <source>
        <dbReference type="Proteomes" id="UP000054538"/>
    </source>
</evidence>
<dbReference type="PROSITE" id="PS00463">
    <property type="entry name" value="ZN2_CY6_FUNGAL_1"/>
    <property type="match status" value="1"/>
</dbReference>
<dbReference type="PROSITE" id="PS50048">
    <property type="entry name" value="ZN2_CY6_FUNGAL_2"/>
    <property type="match status" value="1"/>
</dbReference>
<dbReference type="OrthoDB" id="39175at2759"/>
<organism evidence="3 4">
    <name type="scientific">Paxillus rubicundulus Ve08.2h10</name>
    <dbReference type="NCBI Taxonomy" id="930991"/>
    <lineage>
        <taxon>Eukaryota</taxon>
        <taxon>Fungi</taxon>
        <taxon>Dikarya</taxon>
        <taxon>Basidiomycota</taxon>
        <taxon>Agaricomycotina</taxon>
        <taxon>Agaricomycetes</taxon>
        <taxon>Agaricomycetidae</taxon>
        <taxon>Boletales</taxon>
        <taxon>Paxilineae</taxon>
        <taxon>Paxillaceae</taxon>
        <taxon>Paxillus</taxon>
    </lineage>
</organism>
<keyword evidence="4" id="KW-1185">Reference proteome</keyword>
<dbReference type="Proteomes" id="UP000054538">
    <property type="component" value="Unassembled WGS sequence"/>
</dbReference>
<evidence type="ECO:0000256" key="1">
    <source>
        <dbReference type="ARBA" id="ARBA00023242"/>
    </source>
</evidence>
<dbReference type="PANTHER" id="PTHR31668">
    <property type="entry name" value="GLUCOSE TRANSPORT TRANSCRIPTION REGULATOR RGT1-RELATED-RELATED"/>
    <property type="match status" value="1"/>
</dbReference>
<feature type="domain" description="Zn(2)-C6 fungal-type" evidence="2">
    <location>
        <begin position="23"/>
        <end position="58"/>
    </location>
</feature>
<dbReference type="SUPFAM" id="SSF57701">
    <property type="entry name" value="Zn2/Cys6 DNA-binding domain"/>
    <property type="match status" value="1"/>
</dbReference>
<dbReference type="InterPro" id="IPR036864">
    <property type="entry name" value="Zn2-C6_fun-type_DNA-bd_sf"/>
</dbReference>
<dbReference type="InterPro" id="IPR050797">
    <property type="entry name" value="Carb_Metab_Trans_Reg"/>
</dbReference>
<dbReference type="AlphaFoldDB" id="A0A0D0DL06"/>
<sequence length="226" mass="24628">MAPDRTPSRTHRAAKRRVRTEKACNLCRKQKLQCESTEYGEKDRPCKRCVSKGLHCNLARPSPQDTGPMEHGATQSYTSVAMQPTTSSTAPGFQDSMHMQQWSLSSPAPMGGWGETPLLTYREEGQDRLPFMQTRGINSPYMGGNREFVPGIGGRGQSLSTVGQPCDVVDSSNYGSSNNMQVPNRVVAAANWGSWNVQGLTFVGNPDNAVAFDGPQQQDAGPSRFS</sequence>
<dbReference type="CDD" id="cd00067">
    <property type="entry name" value="GAL4"/>
    <property type="match status" value="1"/>
</dbReference>
<dbReference type="GO" id="GO:0000981">
    <property type="term" value="F:DNA-binding transcription factor activity, RNA polymerase II-specific"/>
    <property type="evidence" value="ECO:0007669"/>
    <property type="project" value="InterPro"/>
</dbReference>
<dbReference type="Gene3D" id="4.10.240.10">
    <property type="entry name" value="Zn(2)-C6 fungal-type DNA-binding domain"/>
    <property type="match status" value="1"/>
</dbReference>
<dbReference type="HOGENOM" id="CLU_1225120_0_0_1"/>
<reference evidence="3 4" key="1">
    <citation type="submission" date="2014-04" db="EMBL/GenBank/DDBJ databases">
        <authorList>
            <consortium name="DOE Joint Genome Institute"/>
            <person name="Kuo A."/>
            <person name="Kohler A."/>
            <person name="Jargeat P."/>
            <person name="Nagy L.G."/>
            <person name="Floudas D."/>
            <person name="Copeland A."/>
            <person name="Barry K.W."/>
            <person name="Cichocki N."/>
            <person name="Veneault-Fourrey C."/>
            <person name="LaButti K."/>
            <person name="Lindquist E.A."/>
            <person name="Lipzen A."/>
            <person name="Lundell T."/>
            <person name="Morin E."/>
            <person name="Murat C."/>
            <person name="Sun H."/>
            <person name="Tunlid A."/>
            <person name="Henrissat B."/>
            <person name="Grigoriev I.V."/>
            <person name="Hibbett D.S."/>
            <person name="Martin F."/>
            <person name="Nordberg H.P."/>
            <person name="Cantor M.N."/>
            <person name="Hua S.X."/>
        </authorList>
    </citation>
    <scope>NUCLEOTIDE SEQUENCE [LARGE SCALE GENOMIC DNA]</scope>
    <source>
        <strain evidence="3 4">Ve08.2h10</strain>
    </source>
</reference>
<evidence type="ECO:0000259" key="2">
    <source>
        <dbReference type="PROSITE" id="PS50048"/>
    </source>
</evidence>
<protein>
    <recommendedName>
        <fullName evidence="2">Zn(2)-C6 fungal-type domain-containing protein</fullName>
    </recommendedName>
</protein>